<dbReference type="InterPro" id="IPR015421">
    <property type="entry name" value="PyrdxlP-dep_Trfase_major"/>
</dbReference>
<dbReference type="SUPFAM" id="SSF53383">
    <property type="entry name" value="PLP-dependent transferases"/>
    <property type="match status" value="1"/>
</dbReference>
<dbReference type="Pfam" id="PF00266">
    <property type="entry name" value="Aminotran_5"/>
    <property type="match status" value="1"/>
</dbReference>
<dbReference type="Proteomes" id="UP000199612">
    <property type="component" value="Unassembled WGS sequence"/>
</dbReference>
<keyword evidence="3" id="KW-0479">Metal-binding</keyword>
<feature type="domain" description="Aminotransferase class V" evidence="8">
    <location>
        <begin position="2"/>
        <end position="363"/>
    </location>
</feature>
<dbReference type="STRING" id="753702.SAMN04488102_101122"/>
<comment type="similarity">
    <text evidence="2">Belongs to the class-V pyridoxal-phosphate-dependent aminotransferase family. NifS/IscS subfamily.</text>
</comment>
<dbReference type="Gene3D" id="3.40.640.10">
    <property type="entry name" value="Type I PLP-dependent aspartate aminotransferase-like (Major domain)"/>
    <property type="match status" value="1"/>
</dbReference>
<sequence>MIYFDNSATTKIDASVLETYHSVSDHYYGNPSSLHQMGEQSRQLLTQSRNQIAELLKVSKEEIYFTSGGTEGDNLAIKGTALAKKEYGRHIITSTIEHPAVIESMEQLETLGWEVTYLSVDEKGQIDLDEFERSLRKDTVLVSLMAVNNETGSLQPLKEVGELLEHYPSVHFHVDAVQALGKIDLDLNHSRIDIAVFSGHKFHAPKGTGFVYVKSGRKLAPLLSGGGQETGVRNGTENVPGNVALAKALRLLMGNKKEVNQRFIDMKRSLLNYFSRLDKVTVFTPEESAPHIICFGIKNIKGEVLVHALEKQGIYISTTSACSSRKKDKTYSVKEMGYSIKEAESAVRISWSHINTQKEIDTFKNVFDAIYLQLKSIE</sequence>
<comment type="cofactor">
    <cofactor evidence="1 7">
        <name>pyridoxal 5'-phosphate</name>
        <dbReference type="ChEBI" id="CHEBI:597326"/>
    </cofactor>
</comment>
<dbReference type="Gene3D" id="3.90.1150.10">
    <property type="entry name" value="Aspartate Aminotransferase, domain 1"/>
    <property type="match status" value="1"/>
</dbReference>
<organism evidence="9 10">
    <name type="scientific">Alkalibacterium subtropicum</name>
    <dbReference type="NCBI Taxonomy" id="753702"/>
    <lineage>
        <taxon>Bacteria</taxon>
        <taxon>Bacillati</taxon>
        <taxon>Bacillota</taxon>
        <taxon>Bacilli</taxon>
        <taxon>Lactobacillales</taxon>
        <taxon>Carnobacteriaceae</taxon>
        <taxon>Alkalibacterium</taxon>
    </lineage>
</organism>
<dbReference type="InterPro" id="IPR016454">
    <property type="entry name" value="Cysteine_dSase"/>
</dbReference>
<keyword evidence="6" id="KW-0411">Iron-sulfur</keyword>
<evidence type="ECO:0000256" key="4">
    <source>
        <dbReference type="ARBA" id="ARBA00022898"/>
    </source>
</evidence>
<dbReference type="Gene3D" id="1.10.260.50">
    <property type="match status" value="1"/>
</dbReference>
<dbReference type="GO" id="GO:0046872">
    <property type="term" value="F:metal ion binding"/>
    <property type="evidence" value="ECO:0007669"/>
    <property type="project" value="UniProtKB-KW"/>
</dbReference>
<evidence type="ECO:0000256" key="1">
    <source>
        <dbReference type="ARBA" id="ARBA00001933"/>
    </source>
</evidence>
<dbReference type="InterPro" id="IPR020578">
    <property type="entry name" value="Aminotrans_V_PyrdxlP_BS"/>
</dbReference>
<keyword evidence="10" id="KW-1185">Reference proteome</keyword>
<evidence type="ECO:0000256" key="5">
    <source>
        <dbReference type="ARBA" id="ARBA00023004"/>
    </source>
</evidence>
<dbReference type="PIRSF" id="PIRSF005572">
    <property type="entry name" value="NifS"/>
    <property type="match status" value="1"/>
</dbReference>
<dbReference type="EMBL" id="FOLT01000001">
    <property type="protein sequence ID" value="SFB85376.1"/>
    <property type="molecule type" value="Genomic_DNA"/>
</dbReference>
<evidence type="ECO:0000313" key="9">
    <source>
        <dbReference type="EMBL" id="SFB85376.1"/>
    </source>
</evidence>
<protein>
    <submittedName>
        <fullName evidence="9">Cysteine desulfurase</fullName>
    </submittedName>
</protein>
<dbReference type="GO" id="GO:0051536">
    <property type="term" value="F:iron-sulfur cluster binding"/>
    <property type="evidence" value="ECO:0007669"/>
    <property type="project" value="UniProtKB-KW"/>
</dbReference>
<dbReference type="PANTHER" id="PTHR11601">
    <property type="entry name" value="CYSTEINE DESULFURYLASE FAMILY MEMBER"/>
    <property type="match status" value="1"/>
</dbReference>
<evidence type="ECO:0000256" key="3">
    <source>
        <dbReference type="ARBA" id="ARBA00022723"/>
    </source>
</evidence>
<dbReference type="GO" id="GO:0031071">
    <property type="term" value="F:cysteine desulfurase activity"/>
    <property type="evidence" value="ECO:0007669"/>
    <property type="project" value="UniProtKB-ARBA"/>
</dbReference>
<evidence type="ECO:0000313" key="10">
    <source>
        <dbReference type="Proteomes" id="UP000199612"/>
    </source>
</evidence>
<reference evidence="10" key="1">
    <citation type="submission" date="2016-10" db="EMBL/GenBank/DDBJ databases">
        <authorList>
            <person name="Varghese N."/>
            <person name="Submissions S."/>
        </authorList>
    </citation>
    <scope>NUCLEOTIDE SEQUENCE [LARGE SCALE GENOMIC DNA]</scope>
    <source>
        <strain evidence="10">DSM 23664</strain>
    </source>
</reference>
<dbReference type="PROSITE" id="PS00595">
    <property type="entry name" value="AA_TRANSFER_CLASS_5"/>
    <property type="match status" value="1"/>
</dbReference>
<proteinExistence type="inferred from homology"/>
<name>A0A1I1EF72_9LACT</name>
<keyword evidence="4" id="KW-0663">Pyridoxal phosphate</keyword>
<dbReference type="InterPro" id="IPR015422">
    <property type="entry name" value="PyrdxlP-dep_Trfase_small"/>
</dbReference>
<accession>A0A1I1EF72</accession>
<keyword evidence="5" id="KW-0408">Iron</keyword>
<dbReference type="OrthoDB" id="9808002at2"/>
<dbReference type="AlphaFoldDB" id="A0A1I1EF72"/>
<dbReference type="InterPro" id="IPR015424">
    <property type="entry name" value="PyrdxlP-dep_Trfase"/>
</dbReference>
<dbReference type="RefSeq" id="WP_091527821.1">
    <property type="nucleotide sequence ID" value="NZ_FOLT01000001.1"/>
</dbReference>
<evidence type="ECO:0000256" key="6">
    <source>
        <dbReference type="ARBA" id="ARBA00023014"/>
    </source>
</evidence>
<dbReference type="FunFam" id="3.40.640.10:FF:000084">
    <property type="entry name" value="IscS-like cysteine desulfurase"/>
    <property type="match status" value="1"/>
</dbReference>
<evidence type="ECO:0000259" key="8">
    <source>
        <dbReference type="Pfam" id="PF00266"/>
    </source>
</evidence>
<evidence type="ECO:0000256" key="7">
    <source>
        <dbReference type="RuleBase" id="RU004504"/>
    </source>
</evidence>
<gene>
    <name evidence="9" type="ORF">SAMN04488102_101122</name>
</gene>
<dbReference type="InterPro" id="IPR000192">
    <property type="entry name" value="Aminotrans_V_dom"/>
</dbReference>
<evidence type="ECO:0000256" key="2">
    <source>
        <dbReference type="ARBA" id="ARBA00006490"/>
    </source>
</evidence>
<dbReference type="PANTHER" id="PTHR11601:SF50">
    <property type="entry name" value="CYSTEINE DESULFURASE ISCS 2-RELATED"/>
    <property type="match status" value="1"/>
</dbReference>